<proteinExistence type="predicted"/>
<evidence type="ECO:0000313" key="1">
    <source>
        <dbReference type="EMBL" id="GGM74713.1"/>
    </source>
</evidence>
<dbReference type="EMBL" id="BMNY01000001">
    <property type="protein sequence ID" value="GGM74713.1"/>
    <property type="molecule type" value="Genomic_DNA"/>
</dbReference>
<keyword evidence="2" id="KW-1185">Reference proteome</keyword>
<comment type="caution">
    <text evidence="1">The sequence shown here is derived from an EMBL/GenBank/DDBJ whole genome shotgun (WGS) entry which is preliminary data.</text>
</comment>
<reference evidence="1" key="1">
    <citation type="journal article" date="2014" name="Int. J. Syst. Evol. Microbiol.">
        <title>Complete genome sequence of Corynebacterium casei LMG S-19264T (=DSM 44701T), isolated from a smear-ripened cheese.</title>
        <authorList>
            <consortium name="US DOE Joint Genome Institute (JGI-PGF)"/>
            <person name="Walter F."/>
            <person name="Albersmeier A."/>
            <person name="Kalinowski J."/>
            <person name="Ruckert C."/>
        </authorList>
    </citation>
    <scope>NUCLEOTIDE SEQUENCE</scope>
    <source>
        <strain evidence="1">JCM 13583</strain>
    </source>
</reference>
<dbReference type="Proteomes" id="UP000632195">
    <property type="component" value="Unassembled WGS sequence"/>
</dbReference>
<sequence>MTYSVVSYDPERKEWGVAVASRFLSVGSVVPWARAGRGAVATQAFANYTYGPRALKLLGTMGAAETLRLLLSSDPDRERRQVALVDWKGDVAVHTGSQCMEYAGHMTGRNFSVQGNILAGESVLKAMMEAMERQGPLEERLVSALEAAEASGGDRRGRQSAALLIVSLTREFEPGSSKFMDIRVEDSMEPVKELARLRDLWLDTFFRE</sequence>
<dbReference type="Gene3D" id="3.60.20.10">
    <property type="entry name" value="Glutamine Phosphoribosylpyrophosphate, subunit 1, domain 1"/>
    <property type="match status" value="1"/>
</dbReference>
<gene>
    <name evidence="1" type="ORF">GCM10007108_10850</name>
</gene>
<dbReference type="AlphaFoldDB" id="A0AA37BRI6"/>
<evidence type="ECO:0000313" key="2">
    <source>
        <dbReference type="Proteomes" id="UP000632195"/>
    </source>
</evidence>
<evidence type="ECO:0008006" key="3">
    <source>
        <dbReference type="Google" id="ProtNLM"/>
    </source>
</evidence>
<reference evidence="1" key="2">
    <citation type="submission" date="2022-09" db="EMBL/GenBank/DDBJ databases">
        <authorList>
            <person name="Sun Q."/>
            <person name="Ohkuma M."/>
        </authorList>
    </citation>
    <scope>NUCLEOTIDE SEQUENCE</scope>
    <source>
        <strain evidence="1">JCM 13583</strain>
    </source>
</reference>
<dbReference type="PANTHER" id="PTHR39328">
    <property type="entry name" value="BLL2871 PROTEIN"/>
    <property type="match status" value="1"/>
</dbReference>
<dbReference type="Pfam" id="PF06267">
    <property type="entry name" value="DUF1028"/>
    <property type="match status" value="1"/>
</dbReference>
<accession>A0AA37BRI6</accession>
<dbReference type="PANTHER" id="PTHR39328:SF1">
    <property type="entry name" value="BLL2871 PROTEIN"/>
    <property type="match status" value="1"/>
</dbReference>
<organism evidence="1 2">
    <name type="scientific">Thermogymnomonas acidicola</name>
    <dbReference type="NCBI Taxonomy" id="399579"/>
    <lineage>
        <taxon>Archaea</taxon>
        <taxon>Methanobacteriati</taxon>
        <taxon>Thermoplasmatota</taxon>
        <taxon>Thermoplasmata</taxon>
        <taxon>Thermoplasmatales</taxon>
        <taxon>Thermogymnomonas</taxon>
    </lineage>
</organism>
<protein>
    <recommendedName>
        <fullName evidence="3">DUF1028 domain-containing protein</fullName>
    </recommendedName>
</protein>
<dbReference type="InterPro" id="IPR010430">
    <property type="entry name" value="DUF1028"/>
</dbReference>
<dbReference type="SUPFAM" id="SSF56235">
    <property type="entry name" value="N-terminal nucleophile aminohydrolases (Ntn hydrolases)"/>
    <property type="match status" value="1"/>
</dbReference>
<name>A0AA37BRI6_9ARCH</name>
<dbReference type="InterPro" id="IPR029055">
    <property type="entry name" value="Ntn_hydrolases_N"/>
</dbReference>
<dbReference type="RefSeq" id="WP_188680956.1">
    <property type="nucleotide sequence ID" value="NZ_BMNY01000001.1"/>
</dbReference>